<protein>
    <submittedName>
        <fullName evidence="1">Uncharacterized protein</fullName>
    </submittedName>
</protein>
<dbReference type="EMBL" id="JBHTIS010002547">
    <property type="protein sequence ID" value="MFD1050013.1"/>
    <property type="molecule type" value="Genomic_DNA"/>
</dbReference>
<reference evidence="2" key="1">
    <citation type="journal article" date="2019" name="Int. J. Syst. Evol. Microbiol.">
        <title>The Global Catalogue of Microorganisms (GCM) 10K type strain sequencing project: providing services to taxonomists for standard genome sequencing and annotation.</title>
        <authorList>
            <consortium name="The Broad Institute Genomics Platform"/>
            <consortium name="The Broad Institute Genome Sequencing Center for Infectious Disease"/>
            <person name="Wu L."/>
            <person name="Ma J."/>
        </authorList>
    </citation>
    <scope>NUCLEOTIDE SEQUENCE [LARGE SCALE GENOMIC DNA]</scope>
    <source>
        <strain evidence="2">JCM 31486</strain>
    </source>
</reference>
<comment type="caution">
    <text evidence="1">The sequence shown here is derived from an EMBL/GenBank/DDBJ whole genome shotgun (WGS) entry which is preliminary data.</text>
</comment>
<name>A0ABW3MHB1_9PSEU</name>
<proteinExistence type="predicted"/>
<accession>A0ABW3MHB1</accession>
<evidence type="ECO:0000313" key="2">
    <source>
        <dbReference type="Proteomes" id="UP001597045"/>
    </source>
</evidence>
<feature type="non-terminal residue" evidence="1">
    <location>
        <position position="82"/>
    </location>
</feature>
<organism evidence="1 2">
    <name type="scientific">Kibdelosporangium lantanae</name>
    <dbReference type="NCBI Taxonomy" id="1497396"/>
    <lineage>
        <taxon>Bacteria</taxon>
        <taxon>Bacillati</taxon>
        <taxon>Actinomycetota</taxon>
        <taxon>Actinomycetes</taxon>
        <taxon>Pseudonocardiales</taxon>
        <taxon>Pseudonocardiaceae</taxon>
        <taxon>Kibdelosporangium</taxon>
    </lineage>
</organism>
<evidence type="ECO:0000313" key="1">
    <source>
        <dbReference type="EMBL" id="MFD1050013.1"/>
    </source>
</evidence>
<keyword evidence="2" id="KW-1185">Reference proteome</keyword>
<sequence length="82" mass="9695">MHRLYVWLREHPWFADLPLYGFALSSTLMQTRPEWEPLWAQALLFDSLSSIMNAAVEDKRIRSNPCKARSVKKPRPENRKVI</sequence>
<gene>
    <name evidence="1" type="ORF">ACFQ1S_33025</name>
</gene>
<dbReference type="Proteomes" id="UP001597045">
    <property type="component" value="Unassembled WGS sequence"/>
</dbReference>